<protein>
    <submittedName>
        <fullName evidence="1">Uncharacterized protein</fullName>
    </submittedName>
</protein>
<organism evidence="1 2">
    <name type="scientific">Streptomyces exfoliatus</name>
    <name type="common">Streptomyces hydrogenans</name>
    <dbReference type="NCBI Taxonomy" id="1905"/>
    <lineage>
        <taxon>Bacteria</taxon>
        <taxon>Bacillati</taxon>
        <taxon>Actinomycetota</taxon>
        <taxon>Actinomycetes</taxon>
        <taxon>Kitasatosporales</taxon>
        <taxon>Streptomycetaceae</taxon>
        <taxon>Streptomyces</taxon>
    </lineage>
</organism>
<evidence type="ECO:0000313" key="1">
    <source>
        <dbReference type="EMBL" id="MEU7295068.1"/>
    </source>
</evidence>
<gene>
    <name evidence="1" type="ORF">AB0A76_17900</name>
</gene>
<reference evidence="1 2" key="1">
    <citation type="submission" date="2024-06" db="EMBL/GenBank/DDBJ databases">
        <title>The Natural Products Discovery Center: Release of the First 8490 Sequenced Strains for Exploring Actinobacteria Biosynthetic Diversity.</title>
        <authorList>
            <person name="Kalkreuter E."/>
            <person name="Kautsar S.A."/>
            <person name="Yang D."/>
            <person name="Bader C.D."/>
            <person name="Teijaro C.N."/>
            <person name="Fluegel L."/>
            <person name="Davis C.M."/>
            <person name="Simpson J.R."/>
            <person name="Lauterbach L."/>
            <person name="Steele A.D."/>
            <person name="Gui C."/>
            <person name="Meng S."/>
            <person name="Li G."/>
            <person name="Viehrig K."/>
            <person name="Ye F."/>
            <person name="Su P."/>
            <person name="Kiefer A.F."/>
            <person name="Nichols A."/>
            <person name="Cepeda A.J."/>
            <person name="Yan W."/>
            <person name="Fan B."/>
            <person name="Jiang Y."/>
            <person name="Adhikari A."/>
            <person name="Zheng C.-J."/>
            <person name="Schuster L."/>
            <person name="Cowan T.M."/>
            <person name="Smanski M.J."/>
            <person name="Chevrette M.G."/>
            <person name="De Carvalho L.P.S."/>
            <person name="Shen B."/>
        </authorList>
    </citation>
    <scope>NUCLEOTIDE SEQUENCE [LARGE SCALE GENOMIC DNA]</scope>
    <source>
        <strain evidence="1 2">NPDC045705</strain>
    </source>
</reference>
<name>A0ABV3D036_STREX</name>
<evidence type="ECO:0000313" key="2">
    <source>
        <dbReference type="Proteomes" id="UP001551210"/>
    </source>
</evidence>
<accession>A0ABV3D036</accession>
<dbReference type="Proteomes" id="UP001551210">
    <property type="component" value="Unassembled WGS sequence"/>
</dbReference>
<comment type="caution">
    <text evidence="1">The sequence shown here is derived from an EMBL/GenBank/DDBJ whole genome shotgun (WGS) entry which is preliminary data.</text>
</comment>
<dbReference type="RefSeq" id="WP_359208977.1">
    <property type="nucleotide sequence ID" value="NZ_JBEZAM010000022.1"/>
</dbReference>
<keyword evidence="2" id="KW-1185">Reference proteome</keyword>
<dbReference type="EMBL" id="JBEZAM010000022">
    <property type="protein sequence ID" value="MEU7295068.1"/>
    <property type="molecule type" value="Genomic_DNA"/>
</dbReference>
<sequence length="285" mass="30104">MTHSLGSVFAPSGVLVLAMAGALGCWADTERPLSARGLDAARAGGGHLHLPEDGASGDWYCEAVAVPAAADRLLPVRAETAHSPFDGGPTVSVLEVDLGTPWPDERGPGPVHLGELPVDRCGMLLGDARALDGFVGLEGDSVDGLADVTYWGRYQDDAHAEFGGEPTAFGPYGHLDLPLAEAEALAARLTAWVEQGPGKGLVVSLDPHSHYHLLHRAGWDRPLLDAVLDIDGCPVLSLDWDQGDHSTRHNGERAAGQVYPATLVPRDGSTILRWTIPPYDEEAAE</sequence>
<proteinExistence type="predicted"/>